<comment type="caution">
    <text evidence="3">The sequence shown here is derived from an EMBL/GenBank/DDBJ whole genome shotgun (WGS) entry which is preliminary data.</text>
</comment>
<evidence type="ECO:0000259" key="2">
    <source>
        <dbReference type="Pfam" id="PF12708"/>
    </source>
</evidence>
<sequence>MHIQSFISISCFAWAIVAHDVPRGLEERPTYTVTVQLSQCTTGLTTTSTSTTTATVRTTVYSSRPTSLAAPLASACAYWLENVKHRGIASFNEDAGNYTVFRNVKDYGARGDGVTDDTKAINLAISDGNRCAPGTCASSTTTPALVYFPPGTYIVSGAIVGYYYTQIIGNPNCLPVIKASSDFDDAWVIDGNQYGANGLGWGATNVFWRQIRNFVIDMTDIPATKSVYGIHWAVSQACSLQNIVFQMSSAPGTQHVGLFIEEGSGGFVTDLVFHGGLYGLYVGNQQYTMRNLTFYNAVTAIRQIWDWGWTYSGLSINNCQIGLNLTSLRVDKSQDVGSVVLYDSEIINTPIGIWTARNAGSTPASGGSLILENVALDNVNVAIQGINKEVILAGSTRSSKIAAWGQGHAYTATKGPLAFQTAINANRRPSNLTTGTRYYTRSKPQYEHLPMSRIISIRAAGATGDGKTDDTNAINGALQYAAKSGKVVFFDAGYYKVTRTVFVPAGSKITGEAYPVILSSGSFFADINNPKPVVQVGKSGDNGTVEWSDAIVSTQGAQAGAILIEWNLASNQKFPSGMWDVHTRIGGFAGSKLQAAQCPKTPTTTVTQANLDKDCIGAFQSVHVTKSAVSLYMENCWFWVADHDVDNPLLSQITVYAGRGLLVESINGNIWLVGTSVEHHVLYEYQLSQTKNIVMGQIQTETAYYQPNPDATIPFPTVAALNDPILSKGQNGWGLRIVSSSDVFVYGAGLYSFFANYNVSCAQQDVEDKCQSRIASIENSHVSVYNLNTVGATSMATVNGRDLANWADNKNNFVSTIAWLAT</sequence>
<feature type="domain" description="Rhamnogalacturonase A/B/Epimerase-like pectate lyase" evidence="2">
    <location>
        <begin position="101"/>
        <end position="324"/>
    </location>
</feature>
<dbReference type="SUPFAM" id="SSF51126">
    <property type="entry name" value="Pectin lyase-like"/>
    <property type="match status" value="2"/>
</dbReference>
<keyword evidence="4" id="KW-1185">Reference proteome</keyword>
<dbReference type="CDD" id="cd23668">
    <property type="entry name" value="GH55_beta13glucanase-like"/>
    <property type="match status" value="1"/>
</dbReference>
<dbReference type="Pfam" id="PF12708">
    <property type="entry name" value="Pect-lyase_RHGA_epim"/>
    <property type="match status" value="2"/>
</dbReference>
<feature type="domain" description="Rhamnogalacturonase A/B/Epimerase-like pectate lyase" evidence="2">
    <location>
        <begin position="455"/>
        <end position="523"/>
    </location>
</feature>
<dbReference type="FunFam" id="2.160.20.10:FF:000026">
    <property type="entry name" value="Exo-beta-1,3-glucanase Exg0"/>
    <property type="match status" value="1"/>
</dbReference>
<dbReference type="OrthoDB" id="1046782at2759"/>
<dbReference type="Gene3D" id="2.160.20.10">
    <property type="entry name" value="Single-stranded right-handed beta-helix, Pectin lyase-like"/>
    <property type="match status" value="2"/>
</dbReference>
<dbReference type="InterPro" id="IPR024535">
    <property type="entry name" value="RHGA/B-epi-like_pectate_lyase"/>
</dbReference>
<dbReference type="InterPro" id="IPR039279">
    <property type="entry name" value="QRT3-like"/>
</dbReference>
<dbReference type="GO" id="GO:0004650">
    <property type="term" value="F:polygalacturonase activity"/>
    <property type="evidence" value="ECO:0007669"/>
    <property type="project" value="InterPro"/>
</dbReference>
<accession>A0A9P8UK35</accession>
<dbReference type="PANTHER" id="PTHR33928:SF2">
    <property type="entry name" value="PECTATE LYASE SUPERFAMILY PROTEIN DOMAIN-CONTAINING PROTEIN-RELATED"/>
    <property type="match status" value="1"/>
</dbReference>
<organism evidence="3 4">
    <name type="scientific">Truncatella angustata</name>
    <dbReference type="NCBI Taxonomy" id="152316"/>
    <lineage>
        <taxon>Eukaryota</taxon>
        <taxon>Fungi</taxon>
        <taxon>Dikarya</taxon>
        <taxon>Ascomycota</taxon>
        <taxon>Pezizomycotina</taxon>
        <taxon>Sordariomycetes</taxon>
        <taxon>Xylariomycetidae</taxon>
        <taxon>Amphisphaeriales</taxon>
        <taxon>Sporocadaceae</taxon>
        <taxon>Truncatella</taxon>
    </lineage>
</organism>
<keyword evidence="1" id="KW-0732">Signal</keyword>
<dbReference type="InterPro" id="IPR011050">
    <property type="entry name" value="Pectin_lyase_fold/virulence"/>
</dbReference>
<dbReference type="GeneID" id="70136151"/>
<gene>
    <name evidence="3" type="ORF">BKA67DRAFT_658304</name>
</gene>
<evidence type="ECO:0000313" key="4">
    <source>
        <dbReference type="Proteomes" id="UP000758603"/>
    </source>
</evidence>
<dbReference type="RefSeq" id="XP_045958235.1">
    <property type="nucleotide sequence ID" value="XM_046107260.1"/>
</dbReference>
<dbReference type="EMBL" id="JAGPXC010000004">
    <property type="protein sequence ID" value="KAH6653965.1"/>
    <property type="molecule type" value="Genomic_DNA"/>
</dbReference>
<dbReference type="InterPro" id="IPR012334">
    <property type="entry name" value="Pectin_lyas_fold"/>
</dbReference>
<evidence type="ECO:0000313" key="3">
    <source>
        <dbReference type="EMBL" id="KAH6653965.1"/>
    </source>
</evidence>
<protein>
    <submittedName>
        <fullName evidence="3">Exo-beta-1,3-glucanae</fullName>
    </submittedName>
</protein>
<feature type="signal peptide" evidence="1">
    <location>
        <begin position="1"/>
        <end position="18"/>
    </location>
</feature>
<dbReference type="Proteomes" id="UP000758603">
    <property type="component" value="Unassembled WGS sequence"/>
</dbReference>
<reference evidence="3" key="1">
    <citation type="journal article" date="2021" name="Nat. Commun.">
        <title>Genetic determinants of endophytism in the Arabidopsis root mycobiome.</title>
        <authorList>
            <person name="Mesny F."/>
            <person name="Miyauchi S."/>
            <person name="Thiergart T."/>
            <person name="Pickel B."/>
            <person name="Atanasova L."/>
            <person name="Karlsson M."/>
            <person name="Huettel B."/>
            <person name="Barry K.W."/>
            <person name="Haridas S."/>
            <person name="Chen C."/>
            <person name="Bauer D."/>
            <person name="Andreopoulos W."/>
            <person name="Pangilinan J."/>
            <person name="LaButti K."/>
            <person name="Riley R."/>
            <person name="Lipzen A."/>
            <person name="Clum A."/>
            <person name="Drula E."/>
            <person name="Henrissat B."/>
            <person name="Kohler A."/>
            <person name="Grigoriev I.V."/>
            <person name="Martin F.M."/>
            <person name="Hacquard S."/>
        </authorList>
    </citation>
    <scope>NUCLEOTIDE SEQUENCE</scope>
    <source>
        <strain evidence="3">MPI-SDFR-AT-0073</strain>
    </source>
</reference>
<dbReference type="FunFam" id="2.160.20.10:FF:000023">
    <property type="entry name" value="Exo-beta-1,3-glucanase Exg0"/>
    <property type="match status" value="1"/>
</dbReference>
<evidence type="ECO:0000256" key="1">
    <source>
        <dbReference type="SAM" id="SignalP"/>
    </source>
</evidence>
<feature type="chain" id="PRO_5040304916" evidence="1">
    <location>
        <begin position="19"/>
        <end position="822"/>
    </location>
</feature>
<dbReference type="AlphaFoldDB" id="A0A9P8UK35"/>
<name>A0A9P8UK35_9PEZI</name>
<proteinExistence type="predicted"/>
<dbReference type="PANTHER" id="PTHR33928">
    <property type="entry name" value="POLYGALACTURONASE QRT3"/>
    <property type="match status" value="1"/>
</dbReference>